<evidence type="ECO:0000313" key="2">
    <source>
        <dbReference type="Proteomes" id="UP001165287"/>
    </source>
</evidence>
<accession>A0ABS7UZC8</accession>
<dbReference type="RefSeq" id="WP_224142090.1">
    <property type="nucleotide sequence ID" value="NZ_JAIQUM010000137.1"/>
</dbReference>
<comment type="caution">
    <text evidence="1">The sequence shown here is derived from an EMBL/GenBank/DDBJ whole genome shotgun (WGS) entry which is preliminary data.</text>
</comment>
<dbReference type="SUPFAM" id="SSF50965">
    <property type="entry name" value="Galactose oxidase, central domain"/>
    <property type="match status" value="1"/>
</dbReference>
<organism evidence="1 2">
    <name type="scientific">Metabacillus rhizolycopersici</name>
    <dbReference type="NCBI Taxonomy" id="2875709"/>
    <lineage>
        <taxon>Bacteria</taxon>
        <taxon>Bacillati</taxon>
        <taxon>Bacillota</taxon>
        <taxon>Bacilli</taxon>
        <taxon>Bacillales</taxon>
        <taxon>Bacillaceae</taxon>
        <taxon>Metabacillus</taxon>
    </lineage>
</organism>
<evidence type="ECO:0008006" key="3">
    <source>
        <dbReference type="Google" id="ProtNLM"/>
    </source>
</evidence>
<reference evidence="1" key="1">
    <citation type="submission" date="2024-05" db="EMBL/GenBank/DDBJ databases">
        <title>Metabacillus sp. nov., isolated from the rhizosphere soil of tomato plants.</title>
        <authorList>
            <person name="Ma R."/>
        </authorList>
    </citation>
    <scope>NUCLEOTIDE SEQUENCE</scope>
    <source>
        <strain evidence="1">DBTR6</strain>
    </source>
</reference>
<gene>
    <name evidence="1" type="ORF">K9V48_26570</name>
</gene>
<dbReference type="EMBL" id="JAIQUM010000137">
    <property type="protein sequence ID" value="MBZ5753682.1"/>
    <property type="molecule type" value="Genomic_DNA"/>
</dbReference>
<protein>
    <recommendedName>
        <fullName evidence="3">Photosynthesis system II assembly factor Ycf48/Hcf136-like domain-containing protein</fullName>
    </recommendedName>
</protein>
<dbReference type="InterPro" id="IPR015943">
    <property type="entry name" value="WD40/YVTN_repeat-like_dom_sf"/>
</dbReference>
<dbReference type="InterPro" id="IPR011043">
    <property type="entry name" value="Gal_Oxase/kelch_b-propeller"/>
</dbReference>
<name>A0ABS7UZC8_9BACI</name>
<sequence>MFEKGSTAVLSTPDFPFIVAVKGAGIYSFEEGDWFLQYSLTENIYKLMHVGKYIFGIGDYGTILRYEPYQKRWNHTSFPTTQRLWDITGNSTGLIVTHGGSNLFVSKDFGSSWSVIKPFQTLATKPLIRSLLYDHDRIYIGTQINKESGGLWQYSLQSEELLLVKREEHSMISSIYKDCDGSLYITKGNALSGEGTIEKIERDTASWSTFQQPMAERAFLDLFMTDEKLYATTSKDKFGFSRIYEVFREGMTLLPIETVAGHGFRGAGFDNQLFISSPIESKWIGNMGEVPMFS</sequence>
<dbReference type="Gene3D" id="2.130.10.10">
    <property type="entry name" value="YVTN repeat-like/Quinoprotein amine dehydrogenase"/>
    <property type="match status" value="1"/>
</dbReference>
<dbReference type="Proteomes" id="UP001165287">
    <property type="component" value="Unassembled WGS sequence"/>
</dbReference>
<proteinExistence type="predicted"/>
<keyword evidence="2" id="KW-1185">Reference proteome</keyword>
<evidence type="ECO:0000313" key="1">
    <source>
        <dbReference type="EMBL" id="MBZ5753682.1"/>
    </source>
</evidence>